<feature type="region of interest" description="Disordered" evidence="5">
    <location>
        <begin position="46"/>
        <end position="166"/>
    </location>
</feature>
<dbReference type="InterPro" id="IPR052650">
    <property type="entry name" value="Zinc_finger_CCCH"/>
</dbReference>
<feature type="zinc finger region" description="C3H1-type" evidence="4">
    <location>
        <begin position="223"/>
        <end position="250"/>
    </location>
</feature>
<sequence>MSGSGRRRSSKWDLKEESRIQFESIHDNAWPGKAGLCFHDKESQRGWLSPEAASGNRPKWSTLEPLPGRRGSRRDDSIDEDRNRSSKAMTPWDGDDSYGTRMSPGLEEWRQQNHRISPKNEWKRSRRSRSRSRSRSQSRSRSRSPVRGFGRDSGPFDRSRSRSGVSTQLCKDFAAGRCRKGNHCPFLHQGTQSYDDGWERHRKTITPKYPAPHDSREYPTGSGRSTDCCTDFLKGNCRRGASCRFPHHSASHAVGKGSSNEVIRERNERRHRDASPERRGDREPRRAADVPCKFFAAGNCRNGKSCRFSHQDQTLFSPDRSRDARCSLDHHSDDVEKLWKGPKWGSTSTSDAGKLSRDNKDEAIGAPDERGLARSIDGGWSRWEDKACEDPLTDHEKAFPWKAENAGDNMLASDQGAGKNWLGDMDMSPEWNYKVQPSNHIDKQEHASLTSCDPGITLEASGQVHDVTAVMPMMINESSAKLRDYNLMEVGVSALPHDDKNVTGKAASSHTGISANILPAQSFNQNGLNPNALPLPVLNAVGQGQVKIPISGGGIVNPLNQSLVQEAKIVTKPDIGETNASQGDPGLPMTQNMVSSEQLNQLTNISASLAQLLANGQQLPQLYAVHNSHAHNGTEISSFANSEGAVKSDSAATVQSSQHVGPQKQYDPISDSFDPKQHDVNNNPPGFSPNLIKQKSIAEAKPEMSCKSLSPSTTGAPNGGDHNKFHNLQESNGKNHQLNEVETGANSKAKKENDGVETEESGKAVEVTAEDDGPLENVDGDGKTDEGKKNKDVKGLRAFKFALVEFVKELLKPTWKEGQMSKDAYKNIVKKVVDKVTGTMQGANVPQTQEKIQQYLSFSKPKLTKLVQAYVEKFQKDK</sequence>
<evidence type="ECO:0000313" key="7">
    <source>
        <dbReference type="EMBL" id="KDP24789.1"/>
    </source>
</evidence>
<dbReference type="Gene3D" id="4.10.1000.10">
    <property type="entry name" value="Zinc finger, CCCH-type"/>
    <property type="match status" value="1"/>
</dbReference>
<feature type="compositionally biased region" description="Basic and acidic residues" evidence="5">
    <location>
        <begin position="262"/>
        <end position="286"/>
    </location>
</feature>
<dbReference type="STRING" id="180498.A0A067JZ23"/>
<feature type="domain" description="C3H1-type" evidence="6">
    <location>
        <begin position="223"/>
        <end position="250"/>
    </location>
</feature>
<evidence type="ECO:0000256" key="3">
    <source>
        <dbReference type="ARBA" id="ARBA00022833"/>
    </source>
</evidence>
<protein>
    <recommendedName>
        <fullName evidence="6">C3H1-type domain-containing protein</fullName>
    </recommendedName>
</protein>
<feature type="compositionally biased region" description="Basic residues" evidence="5">
    <location>
        <begin position="124"/>
        <end position="144"/>
    </location>
</feature>
<evidence type="ECO:0000313" key="8">
    <source>
        <dbReference type="Proteomes" id="UP000027138"/>
    </source>
</evidence>
<dbReference type="Pfam" id="PF18044">
    <property type="entry name" value="zf-CCCH_4"/>
    <property type="match status" value="1"/>
</dbReference>
<feature type="region of interest" description="Disordered" evidence="5">
    <location>
        <begin position="647"/>
        <end position="791"/>
    </location>
</feature>
<feature type="region of interest" description="Disordered" evidence="5">
    <location>
        <begin position="342"/>
        <end position="375"/>
    </location>
</feature>
<dbReference type="InterPro" id="IPR000571">
    <property type="entry name" value="Znf_CCCH"/>
</dbReference>
<proteinExistence type="predicted"/>
<accession>A0A067JZ23</accession>
<keyword evidence="3 4" id="KW-0862">Zinc</keyword>
<dbReference type="Gene3D" id="1.20.120.1350">
    <property type="entry name" value="Pneumovirus matrix protein 2 (M2), zinc-binding domain"/>
    <property type="match status" value="1"/>
</dbReference>
<dbReference type="Proteomes" id="UP000027138">
    <property type="component" value="Unassembled WGS sequence"/>
</dbReference>
<keyword evidence="2 4" id="KW-0863">Zinc-finger</keyword>
<evidence type="ECO:0000259" key="6">
    <source>
        <dbReference type="PROSITE" id="PS50103"/>
    </source>
</evidence>
<feature type="zinc finger region" description="C3H1-type" evidence="4">
    <location>
        <begin position="286"/>
        <end position="313"/>
    </location>
</feature>
<evidence type="ECO:0000256" key="4">
    <source>
        <dbReference type="PROSITE-ProRule" id="PRU00723"/>
    </source>
</evidence>
<organism evidence="7 8">
    <name type="scientific">Jatropha curcas</name>
    <name type="common">Barbados nut</name>
    <dbReference type="NCBI Taxonomy" id="180498"/>
    <lineage>
        <taxon>Eukaryota</taxon>
        <taxon>Viridiplantae</taxon>
        <taxon>Streptophyta</taxon>
        <taxon>Embryophyta</taxon>
        <taxon>Tracheophyta</taxon>
        <taxon>Spermatophyta</taxon>
        <taxon>Magnoliopsida</taxon>
        <taxon>eudicotyledons</taxon>
        <taxon>Gunneridae</taxon>
        <taxon>Pentapetalae</taxon>
        <taxon>rosids</taxon>
        <taxon>fabids</taxon>
        <taxon>Malpighiales</taxon>
        <taxon>Euphorbiaceae</taxon>
        <taxon>Crotonoideae</taxon>
        <taxon>Jatropheae</taxon>
        <taxon>Jatropha</taxon>
    </lineage>
</organism>
<feature type="region of interest" description="Disordered" evidence="5">
    <location>
        <begin position="248"/>
        <end position="286"/>
    </location>
</feature>
<feature type="compositionally biased region" description="Polar residues" evidence="5">
    <location>
        <begin position="707"/>
        <end position="716"/>
    </location>
</feature>
<dbReference type="InterPro" id="IPR036855">
    <property type="entry name" value="Znf_CCCH_sf"/>
</dbReference>
<feature type="compositionally biased region" description="Polar residues" evidence="5">
    <location>
        <begin position="650"/>
        <end position="660"/>
    </location>
</feature>
<dbReference type="InterPro" id="IPR041367">
    <property type="entry name" value="Znf-CCCH_4"/>
</dbReference>
<evidence type="ECO:0000256" key="1">
    <source>
        <dbReference type="ARBA" id="ARBA00022723"/>
    </source>
</evidence>
<name>A0A067JZ23_JATCU</name>
<feature type="compositionally biased region" description="Polar residues" evidence="5">
    <location>
        <begin position="726"/>
        <end position="746"/>
    </location>
</feature>
<dbReference type="PANTHER" id="PTHR36886:SF8">
    <property type="entry name" value="ZINC FINGER CCCH DOMAIN-CONTAINING PROTEIN 38"/>
    <property type="match status" value="1"/>
</dbReference>
<gene>
    <name evidence="7" type="ORF">JCGZ_25410</name>
</gene>
<reference evidence="7 8" key="1">
    <citation type="journal article" date="2014" name="PLoS ONE">
        <title>Global Analysis of Gene Expression Profiles in Physic Nut (Jatropha curcas L.) Seedlings Exposed to Salt Stress.</title>
        <authorList>
            <person name="Zhang L."/>
            <person name="Zhang C."/>
            <person name="Wu P."/>
            <person name="Chen Y."/>
            <person name="Li M."/>
            <person name="Jiang H."/>
            <person name="Wu G."/>
        </authorList>
    </citation>
    <scope>NUCLEOTIDE SEQUENCE [LARGE SCALE GENOMIC DNA]</scope>
    <source>
        <strain evidence="8">cv. GZQX0401</strain>
        <tissue evidence="7">Young leaves</tissue>
    </source>
</reference>
<dbReference type="PANTHER" id="PTHR36886">
    <property type="entry name" value="PROTEIN FRIGIDA-ESSENTIAL 1"/>
    <property type="match status" value="1"/>
</dbReference>
<dbReference type="InterPro" id="IPR057031">
    <property type="entry name" value="SFR19-like_C"/>
</dbReference>
<dbReference type="Pfam" id="PF14608">
    <property type="entry name" value="zf-CCCH_2"/>
    <property type="match status" value="2"/>
</dbReference>
<keyword evidence="1 4" id="KW-0479">Metal-binding</keyword>
<dbReference type="Pfam" id="PF23030">
    <property type="entry name" value="SCAF11-like_C"/>
    <property type="match status" value="1"/>
</dbReference>
<dbReference type="GO" id="GO:0008270">
    <property type="term" value="F:zinc ion binding"/>
    <property type="evidence" value="ECO:0007669"/>
    <property type="project" value="UniProtKB-KW"/>
</dbReference>
<feature type="compositionally biased region" description="Basic and acidic residues" evidence="5">
    <location>
        <begin position="780"/>
        <end position="791"/>
    </location>
</feature>
<dbReference type="SMART" id="SM00356">
    <property type="entry name" value="ZnF_C3H1"/>
    <property type="match status" value="3"/>
</dbReference>
<evidence type="ECO:0000256" key="2">
    <source>
        <dbReference type="ARBA" id="ARBA00022771"/>
    </source>
</evidence>
<feature type="domain" description="C3H1-type" evidence="6">
    <location>
        <begin position="164"/>
        <end position="191"/>
    </location>
</feature>
<evidence type="ECO:0000256" key="5">
    <source>
        <dbReference type="SAM" id="MobiDB-lite"/>
    </source>
</evidence>
<dbReference type="Gene3D" id="3.30.1370.210">
    <property type="match status" value="1"/>
</dbReference>
<keyword evidence="8" id="KW-1185">Reference proteome</keyword>
<feature type="domain" description="C3H1-type" evidence="6">
    <location>
        <begin position="286"/>
        <end position="313"/>
    </location>
</feature>
<feature type="compositionally biased region" description="Basic and acidic residues" evidence="5">
    <location>
        <begin position="73"/>
        <end position="84"/>
    </location>
</feature>
<dbReference type="EMBL" id="KK915064">
    <property type="protein sequence ID" value="KDP24789.1"/>
    <property type="molecule type" value="Genomic_DNA"/>
</dbReference>
<dbReference type="AlphaFoldDB" id="A0A067JZ23"/>
<feature type="zinc finger region" description="C3H1-type" evidence="4">
    <location>
        <begin position="164"/>
        <end position="191"/>
    </location>
</feature>
<dbReference type="PROSITE" id="PS50103">
    <property type="entry name" value="ZF_C3H1"/>
    <property type="match status" value="3"/>
</dbReference>
<dbReference type="SUPFAM" id="SSF90229">
    <property type="entry name" value="CCCH zinc finger"/>
    <property type="match status" value="2"/>
</dbReference>
<feature type="compositionally biased region" description="Basic and acidic residues" evidence="5">
    <location>
        <begin position="354"/>
        <end position="372"/>
    </location>
</feature>
<dbReference type="OrthoDB" id="411372at2759"/>